<sequence length="408" mass="45492">MATPINSPSPRLDRFQQALESLYGSFSSIPDPSSWTPPPNSGGHRGRYLWTDAFGVVTLITMHKEYEKSLASAAQAPDDRYLVLARRVVETVHGVLGRTRDGKARLPGATEANPLGGGLRIGKMDERGPDADGQYHHYLTVWMFALNRLSLATGDPAYNAQAVALAKAIHPRFFVNRESARPRMVWKMAMDLSAPLVASEGNLDPIDGYVVFRLLQGAAMQAGGGPVLAEEIADYKRVMERKGQHFVSSDPLDLGMTLWTAHWFAEEEDWAARLAGRCFEQICILCSFFSLRRCLEDGKLIMGTDDLFEINRYLERNIKYRLAFREFGTCMGIQCQAEQTTEKDRSVDLKVYADAIIAAWDPYMELSLSTEVTPDDLRPITRIMYAAALIPGAFRSGYLGPEPECPEK</sequence>
<organism evidence="1 2">
    <name type="scientific">Aspergillus thermomutatus</name>
    <name type="common">Neosartorya pseudofischeri</name>
    <dbReference type="NCBI Taxonomy" id="41047"/>
    <lineage>
        <taxon>Eukaryota</taxon>
        <taxon>Fungi</taxon>
        <taxon>Dikarya</taxon>
        <taxon>Ascomycota</taxon>
        <taxon>Pezizomycotina</taxon>
        <taxon>Eurotiomycetes</taxon>
        <taxon>Eurotiomycetidae</taxon>
        <taxon>Eurotiales</taxon>
        <taxon>Aspergillaceae</taxon>
        <taxon>Aspergillus</taxon>
        <taxon>Aspergillus subgen. Fumigati</taxon>
    </lineage>
</organism>
<proteinExistence type="predicted"/>
<dbReference type="GeneID" id="38127126"/>
<gene>
    <name evidence="1" type="ORF">CDV56_105152</name>
</gene>
<dbReference type="Proteomes" id="UP000215305">
    <property type="component" value="Unassembled WGS sequence"/>
</dbReference>
<keyword evidence="2" id="KW-1185">Reference proteome</keyword>
<dbReference type="AlphaFoldDB" id="A0A397HCK1"/>
<accession>A0A397HCK1</accession>
<comment type="caution">
    <text evidence="1">The sequence shown here is derived from an EMBL/GenBank/DDBJ whole genome shotgun (WGS) entry which is preliminary data.</text>
</comment>
<dbReference type="EMBL" id="NKHU02000058">
    <property type="protein sequence ID" value="RHZ59718.1"/>
    <property type="molecule type" value="Genomic_DNA"/>
</dbReference>
<dbReference type="VEuPathDB" id="FungiDB:CDV56_105152"/>
<evidence type="ECO:0000313" key="1">
    <source>
        <dbReference type="EMBL" id="RHZ59718.1"/>
    </source>
</evidence>
<protein>
    <submittedName>
        <fullName evidence="1">Uncharacterized protein</fullName>
    </submittedName>
</protein>
<reference evidence="1" key="1">
    <citation type="submission" date="2018-08" db="EMBL/GenBank/DDBJ databases">
        <title>Draft genome sequence of azole-resistant Aspergillus thermomutatus (Neosartorya pseudofischeri) strain HMR AF 39, isolated from a human nasal aspirate.</title>
        <authorList>
            <person name="Parent-Michaud M."/>
            <person name="Dufresne P.J."/>
            <person name="Fournier E."/>
            <person name="Martineau C."/>
            <person name="Moreira S."/>
            <person name="Perkins V."/>
            <person name="De Repentigny L."/>
            <person name="Dufresne S.F."/>
        </authorList>
    </citation>
    <scope>NUCLEOTIDE SEQUENCE [LARGE SCALE GENOMIC DNA]</scope>
    <source>
        <strain evidence="1">HMR AF 39</strain>
    </source>
</reference>
<dbReference type="OrthoDB" id="302966at2759"/>
<dbReference type="STRING" id="41047.A0A397HCK1"/>
<evidence type="ECO:0000313" key="2">
    <source>
        <dbReference type="Proteomes" id="UP000215305"/>
    </source>
</evidence>
<dbReference type="RefSeq" id="XP_026615826.1">
    <property type="nucleotide sequence ID" value="XM_026758771.1"/>
</dbReference>
<name>A0A397HCK1_ASPTH</name>